<name>A0A0J9TR99_PLAVI</name>
<dbReference type="EMBL" id="KQ235478">
    <property type="protein sequence ID" value="KMZ98360.1"/>
    <property type="molecule type" value="Genomic_DNA"/>
</dbReference>
<organism evidence="1 2">
    <name type="scientific">Plasmodium vivax North Korean</name>
    <dbReference type="NCBI Taxonomy" id="1035514"/>
    <lineage>
        <taxon>Eukaryota</taxon>
        <taxon>Sar</taxon>
        <taxon>Alveolata</taxon>
        <taxon>Apicomplexa</taxon>
        <taxon>Aconoidasida</taxon>
        <taxon>Haemosporida</taxon>
        <taxon>Plasmodiidae</taxon>
        <taxon>Plasmodium</taxon>
        <taxon>Plasmodium (Plasmodium)</taxon>
    </lineage>
</organism>
<proteinExistence type="predicted"/>
<gene>
    <name evidence="1" type="ORF">PVNG_05113</name>
</gene>
<accession>A0A0J9TR99</accession>
<sequence length="213" mass="23203">MNPSAAVMFEENEKKKRKLFEDAPNYDANFLSNYVNEFSNNHVGFPGVGGNEVGGDHVRGDAIRGNEIRSNDICAGQVGAMCASHLGGTHLGVSCMGVPGMGVPGMGVPGMGVPGMGVPCMGVNQNPFDAHAESRKNPPSPNGPNNCNSVHFNKNVLINSIDVLLNFINYSCLNESIKHEVLYDNLLNLRFHILSLNDEKFNQKKITEYFFKM</sequence>
<dbReference type="AlphaFoldDB" id="A0A0J9TR99"/>
<evidence type="ECO:0000313" key="2">
    <source>
        <dbReference type="Proteomes" id="UP000053239"/>
    </source>
</evidence>
<dbReference type="Proteomes" id="UP000053239">
    <property type="component" value="Unassembled WGS sequence"/>
</dbReference>
<reference evidence="1 2" key="1">
    <citation type="submission" date="2011-09" db="EMBL/GenBank/DDBJ databases">
        <title>The Genome Sequence of Plasmodium vivax North Korean.</title>
        <authorList>
            <consortium name="The Broad Institute Genome Sequencing Platform"/>
            <consortium name="The Broad Institute Genome Sequencing Center for Infectious Disease"/>
            <person name="Neafsey D."/>
            <person name="Carlton J."/>
            <person name="Barnwell J."/>
            <person name="Collins W."/>
            <person name="Escalante A."/>
            <person name="Mullikin J."/>
            <person name="Saul A."/>
            <person name="Guigo R."/>
            <person name="Camara F."/>
            <person name="Young S.K."/>
            <person name="Zeng Q."/>
            <person name="Gargeya S."/>
            <person name="Fitzgerald M."/>
            <person name="Haas B."/>
            <person name="Abouelleil A."/>
            <person name="Alvarado L."/>
            <person name="Arachchi H.M."/>
            <person name="Berlin A."/>
            <person name="Brown A."/>
            <person name="Chapman S.B."/>
            <person name="Chen Z."/>
            <person name="Dunbar C."/>
            <person name="Freedman E."/>
            <person name="Gearin G."/>
            <person name="Gellesch M."/>
            <person name="Goldberg J."/>
            <person name="Griggs A."/>
            <person name="Gujja S."/>
            <person name="Heiman D."/>
            <person name="Howarth C."/>
            <person name="Larson L."/>
            <person name="Lui A."/>
            <person name="MacDonald P.J.P."/>
            <person name="Montmayeur A."/>
            <person name="Murphy C."/>
            <person name="Neiman D."/>
            <person name="Pearson M."/>
            <person name="Priest M."/>
            <person name="Roberts A."/>
            <person name="Saif S."/>
            <person name="Shea T."/>
            <person name="Shenoy N."/>
            <person name="Sisk P."/>
            <person name="Stolte C."/>
            <person name="Sykes S."/>
            <person name="Wortman J."/>
            <person name="Nusbaum C."/>
            <person name="Birren B."/>
        </authorList>
    </citation>
    <scope>NUCLEOTIDE SEQUENCE [LARGE SCALE GENOMIC DNA]</scope>
    <source>
        <strain evidence="1 2">North Korean</strain>
    </source>
</reference>
<dbReference type="OrthoDB" id="377593at2759"/>
<evidence type="ECO:0000313" key="1">
    <source>
        <dbReference type="EMBL" id="KMZ98360.1"/>
    </source>
</evidence>
<protein>
    <submittedName>
        <fullName evidence="1">Uncharacterized protein</fullName>
    </submittedName>
</protein>